<keyword evidence="3" id="KW-1185">Reference proteome</keyword>
<dbReference type="Proteomes" id="UP000604341">
    <property type="component" value="Unassembled WGS sequence"/>
</dbReference>
<gene>
    <name evidence="2" type="ORF">GCM10010844_00370</name>
</gene>
<evidence type="ECO:0000313" key="2">
    <source>
        <dbReference type="EMBL" id="GGK85779.1"/>
    </source>
</evidence>
<dbReference type="EMBL" id="BMPE01000001">
    <property type="protein sequence ID" value="GGK85779.1"/>
    <property type="molecule type" value="Genomic_DNA"/>
</dbReference>
<evidence type="ECO:0000313" key="3">
    <source>
        <dbReference type="Proteomes" id="UP000604341"/>
    </source>
</evidence>
<organism evidence="2 3">
    <name type="scientific">Deinococcus radiotolerans</name>
    <dbReference type="NCBI Taxonomy" id="1309407"/>
    <lineage>
        <taxon>Bacteria</taxon>
        <taxon>Thermotogati</taxon>
        <taxon>Deinococcota</taxon>
        <taxon>Deinococci</taxon>
        <taxon>Deinococcales</taxon>
        <taxon>Deinococcaceae</taxon>
        <taxon>Deinococcus</taxon>
    </lineage>
</organism>
<feature type="region of interest" description="Disordered" evidence="1">
    <location>
        <begin position="1"/>
        <end position="21"/>
    </location>
</feature>
<name>A0ABQ2FG83_9DEIO</name>
<sequence>MSSHPAQDPQTPADTAAYRPPRVEDLGRWAAVTLIQSVPITGFGLPSLDLAEPQDL</sequence>
<accession>A0ABQ2FG83</accession>
<comment type="caution">
    <text evidence="2">The sequence shown here is derived from an EMBL/GenBank/DDBJ whole genome shotgun (WGS) entry which is preliminary data.</text>
</comment>
<reference evidence="3" key="1">
    <citation type="journal article" date="2019" name="Int. J. Syst. Evol. Microbiol.">
        <title>The Global Catalogue of Microorganisms (GCM) 10K type strain sequencing project: providing services to taxonomists for standard genome sequencing and annotation.</title>
        <authorList>
            <consortium name="The Broad Institute Genomics Platform"/>
            <consortium name="The Broad Institute Genome Sequencing Center for Infectious Disease"/>
            <person name="Wu L."/>
            <person name="Ma J."/>
        </authorList>
    </citation>
    <scope>NUCLEOTIDE SEQUENCE [LARGE SCALE GENOMIC DNA]</scope>
    <source>
        <strain evidence="3">JCM 19173</strain>
    </source>
</reference>
<evidence type="ECO:0000256" key="1">
    <source>
        <dbReference type="SAM" id="MobiDB-lite"/>
    </source>
</evidence>
<feature type="compositionally biased region" description="Polar residues" evidence="1">
    <location>
        <begin position="1"/>
        <end position="13"/>
    </location>
</feature>
<protein>
    <submittedName>
        <fullName evidence="2">Uncharacterized protein</fullName>
    </submittedName>
</protein>
<proteinExistence type="predicted"/>